<sequence length="54" mass="5552">MRIGIIGAGIAGLALGAALHRAGMDVQVYEEHAQIRSGGAGTRSRRTILPPSTP</sequence>
<dbReference type="AlphaFoldDB" id="A0AB36RM85"/>
<protein>
    <submittedName>
        <fullName evidence="2">Uncharacterized protein</fullName>
    </submittedName>
</protein>
<dbReference type="Proteomes" id="UP000218041">
    <property type="component" value="Unassembled WGS sequence"/>
</dbReference>
<evidence type="ECO:0000313" key="3">
    <source>
        <dbReference type="Proteomes" id="UP000218041"/>
    </source>
</evidence>
<dbReference type="InterPro" id="IPR036188">
    <property type="entry name" value="FAD/NAD-bd_sf"/>
</dbReference>
<evidence type="ECO:0000313" key="2">
    <source>
        <dbReference type="EMBL" id="PAT11741.1"/>
    </source>
</evidence>
<gene>
    <name evidence="2" type="ORF">CKJ80_00500</name>
</gene>
<comment type="caution">
    <text evidence="2">The sequence shown here is derived from an EMBL/GenBank/DDBJ whole genome shotgun (WGS) entry which is preliminary data.</text>
</comment>
<evidence type="ECO:0000256" key="1">
    <source>
        <dbReference type="SAM" id="MobiDB-lite"/>
    </source>
</evidence>
<proteinExistence type="predicted"/>
<dbReference type="EMBL" id="NSGP01000001">
    <property type="protein sequence ID" value="PAT11741.1"/>
    <property type="molecule type" value="Genomic_DNA"/>
</dbReference>
<accession>A0AB36RM85</accession>
<feature type="region of interest" description="Disordered" evidence="1">
    <location>
        <begin position="34"/>
        <end position="54"/>
    </location>
</feature>
<name>A0AB36RM85_9CORY</name>
<dbReference type="SUPFAM" id="SSF51905">
    <property type="entry name" value="FAD/NAD(P)-binding domain"/>
    <property type="match status" value="1"/>
</dbReference>
<dbReference type="Gene3D" id="3.50.50.60">
    <property type="entry name" value="FAD/NAD(P)-binding domain"/>
    <property type="match status" value="1"/>
</dbReference>
<dbReference type="RefSeq" id="WP_095545542.1">
    <property type="nucleotide sequence ID" value="NZ_NSGP01000001.1"/>
</dbReference>
<reference evidence="2 3" key="1">
    <citation type="submission" date="2017-08" db="EMBL/GenBank/DDBJ databases">
        <title>Whole genome sequences of 6 clinical strains closest to Corynebacterium imitans.</title>
        <authorList>
            <person name="Bernier A.-M."/>
            <person name="Burdz T."/>
            <person name="Bernard K."/>
        </authorList>
    </citation>
    <scope>NUCLEOTIDE SEQUENCE [LARGE SCALE GENOMIC DNA]</scope>
    <source>
        <strain evidence="2 3">NML92-0415</strain>
    </source>
</reference>
<dbReference type="Pfam" id="PF13450">
    <property type="entry name" value="NAD_binding_8"/>
    <property type="match status" value="1"/>
</dbReference>
<organism evidence="2 3">
    <name type="scientific">Corynebacterium hadale</name>
    <dbReference type="NCBI Taxonomy" id="2026255"/>
    <lineage>
        <taxon>Bacteria</taxon>
        <taxon>Bacillati</taxon>
        <taxon>Actinomycetota</taxon>
        <taxon>Actinomycetes</taxon>
        <taxon>Mycobacteriales</taxon>
        <taxon>Corynebacteriaceae</taxon>
        <taxon>Corynebacterium</taxon>
    </lineage>
</organism>